<keyword evidence="8" id="KW-0520">NAD</keyword>
<evidence type="ECO:0000256" key="8">
    <source>
        <dbReference type="ARBA" id="ARBA00023027"/>
    </source>
</evidence>
<reference evidence="11 12" key="1">
    <citation type="submission" date="2016-10" db="EMBL/GenBank/DDBJ databases">
        <authorList>
            <person name="de Groot N.N."/>
        </authorList>
    </citation>
    <scope>NUCLEOTIDE SEQUENCE [LARGE SCALE GENOMIC DNA]</scope>
    <source>
        <strain evidence="11 12">DSM 18438</strain>
    </source>
</reference>
<dbReference type="AlphaFoldDB" id="A0A1I1EFW8"/>
<keyword evidence="12" id="KW-1185">Reference proteome</keyword>
<dbReference type="PROSITE" id="PS51462">
    <property type="entry name" value="NUDIX"/>
    <property type="match status" value="1"/>
</dbReference>
<comment type="similarity">
    <text evidence="3">Belongs to the Nudix hydrolase family. NudC subfamily.</text>
</comment>
<dbReference type="Gene3D" id="3.90.79.20">
    <property type="match status" value="1"/>
</dbReference>
<dbReference type="Proteomes" id="UP000199058">
    <property type="component" value="Unassembled WGS sequence"/>
</dbReference>
<evidence type="ECO:0000256" key="3">
    <source>
        <dbReference type="ARBA" id="ARBA00009595"/>
    </source>
</evidence>
<dbReference type="GO" id="GO:0035529">
    <property type="term" value="F:NADH pyrophosphatase activity"/>
    <property type="evidence" value="ECO:0007669"/>
    <property type="project" value="TreeGrafter"/>
</dbReference>
<dbReference type="GO" id="GO:0019677">
    <property type="term" value="P:NAD+ catabolic process"/>
    <property type="evidence" value="ECO:0007669"/>
    <property type="project" value="TreeGrafter"/>
</dbReference>
<dbReference type="STRING" id="1122252.SAMN05660443_0562"/>
<gene>
    <name evidence="11" type="ORF">SAMN05660443_0562</name>
</gene>
<dbReference type="PANTHER" id="PTHR42904">
    <property type="entry name" value="NUDIX HYDROLASE, NUDC SUBFAMILY"/>
    <property type="match status" value="1"/>
</dbReference>
<dbReference type="PANTHER" id="PTHR42904:SF6">
    <property type="entry name" value="NAD-CAPPED RNA HYDROLASE NUDT12"/>
    <property type="match status" value="1"/>
</dbReference>
<dbReference type="InterPro" id="IPR000086">
    <property type="entry name" value="NUDIX_hydrolase_dom"/>
</dbReference>
<feature type="domain" description="Nudix hydrolase" evidence="10">
    <location>
        <begin position="155"/>
        <end position="279"/>
    </location>
</feature>
<evidence type="ECO:0000256" key="5">
    <source>
        <dbReference type="ARBA" id="ARBA00022723"/>
    </source>
</evidence>
<evidence type="ECO:0000256" key="2">
    <source>
        <dbReference type="ARBA" id="ARBA00001947"/>
    </source>
</evidence>
<evidence type="ECO:0000259" key="10">
    <source>
        <dbReference type="PROSITE" id="PS51462"/>
    </source>
</evidence>
<dbReference type="CDD" id="cd03429">
    <property type="entry name" value="NUDIX_NADH_pyrophosphatase_Nudt13"/>
    <property type="match status" value="1"/>
</dbReference>
<evidence type="ECO:0000256" key="1">
    <source>
        <dbReference type="ARBA" id="ARBA00001946"/>
    </source>
</evidence>
<evidence type="ECO:0000313" key="12">
    <source>
        <dbReference type="Proteomes" id="UP000199058"/>
    </source>
</evidence>
<evidence type="ECO:0000256" key="6">
    <source>
        <dbReference type="ARBA" id="ARBA00022801"/>
    </source>
</evidence>
<dbReference type="Pfam" id="PF09297">
    <property type="entry name" value="Zn_ribbon_NUD"/>
    <property type="match status" value="1"/>
</dbReference>
<dbReference type="InterPro" id="IPR050241">
    <property type="entry name" value="NAD-cap_RNA_hydrolase_NudC"/>
</dbReference>
<accession>A0A1I1EFW8</accession>
<dbReference type="InterPro" id="IPR015797">
    <property type="entry name" value="NUDIX_hydrolase-like_dom_sf"/>
</dbReference>
<name>A0A1I1EFW8_9GAMM</name>
<dbReference type="PROSITE" id="PS00893">
    <property type="entry name" value="NUDIX_BOX"/>
    <property type="match status" value="1"/>
</dbReference>
<dbReference type="GO" id="GO:0006742">
    <property type="term" value="P:NADP+ catabolic process"/>
    <property type="evidence" value="ECO:0007669"/>
    <property type="project" value="TreeGrafter"/>
</dbReference>
<dbReference type="InterPro" id="IPR015376">
    <property type="entry name" value="Znr_NADH_PPase"/>
</dbReference>
<dbReference type="Gene3D" id="3.90.79.10">
    <property type="entry name" value="Nucleoside Triphosphate Pyrophosphohydrolase"/>
    <property type="match status" value="1"/>
</dbReference>
<dbReference type="InterPro" id="IPR020084">
    <property type="entry name" value="NUDIX_hydrolase_CS"/>
</dbReference>
<keyword evidence="6" id="KW-0378">Hydrolase</keyword>
<proteinExistence type="inferred from homology"/>
<evidence type="ECO:0000256" key="7">
    <source>
        <dbReference type="ARBA" id="ARBA00022842"/>
    </source>
</evidence>
<dbReference type="EC" id="3.6.1.22" evidence="4"/>
<evidence type="ECO:0000313" key="11">
    <source>
        <dbReference type="EMBL" id="SFB85636.1"/>
    </source>
</evidence>
<organism evidence="11 12">
    <name type="scientific">Marinospirillum celere</name>
    <dbReference type="NCBI Taxonomy" id="1122252"/>
    <lineage>
        <taxon>Bacteria</taxon>
        <taxon>Pseudomonadati</taxon>
        <taxon>Pseudomonadota</taxon>
        <taxon>Gammaproteobacteria</taxon>
        <taxon>Oceanospirillales</taxon>
        <taxon>Oceanospirillaceae</taxon>
        <taxon>Marinospirillum</taxon>
    </lineage>
</organism>
<evidence type="ECO:0000256" key="9">
    <source>
        <dbReference type="ARBA" id="ARBA00023679"/>
    </source>
</evidence>
<protein>
    <recommendedName>
        <fullName evidence="4">NAD(+) diphosphatase</fullName>
        <ecNumber evidence="4">3.6.1.22</ecNumber>
    </recommendedName>
</protein>
<dbReference type="GO" id="GO:0005829">
    <property type="term" value="C:cytosol"/>
    <property type="evidence" value="ECO:0007669"/>
    <property type="project" value="TreeGrafter"/>
</dbReference>
<sequence>MWHSLQADFPQQLPLTDFERGPLRPQPGEPVALFHWGAGRIQAVNSAEQQLPAWLEPTFYNPEKHARLVVMGRWKERLLLIRVATPAEAKKEDWPGLRSWLLQASAEEFDLLATAAGLASWDEQHRYCGRCATPTRPRNDEFSRECPRCHLRHYPRVAPCIITLVWREDALLLARSPRFAPGVYSTLAGFIETGESAEQALHREVKEEVGVQVGNLRYLGSQAWPFPHSLMLGYWAEYQGGDIQLEEEEIEDAQWFPLDQLPELPPKKAISRYLIDSFLTWHSGR</sequence>
<dbReference type="RefSeq" id="WP_091958814.1">
    <property type="nucleotide sequence ID" value="NZ_FOLH01000001.1"/>
</dbReference>
<dbReference type="NCBIfam" id="NF001299">
    <property type="entry name" value="PRK00241.1"/>
    <property type="match status" value="1"/>
</dbReference>
<dbReference type="OrthoDB" id="9791656at2"/>
<dbReference type="GO" id="GO:0046872">
    <property type="term" value="F:metal ion binding"/>
    <property type="evidence" value="ECO:0007669"/>
    <property type="project" value="UniProtKB-KW"/>
</dbReference>
<dbReference type="EMBL" id="FOLH01000001">
    <property type="protein sequence ID" value="SFB85636.1"/>
    <property type="molecule type" value="Genomic_DNA"/>
</dbReference>
<keyword evidence="7" id="KW-0460">Magnesium</keyword>
<keyword evidence="5" id="KW-0479">Metal-binding</keyword>
<comment type="cofactor">
    <cofactor evidence="1">
        <name>Mg(2+)</name>
        <dbReference type="ChEBI" id="CHEBI:18420"/>
    </cofactor>
</comment>
<dbReference type="InterPro" id="IPR049734">
    <property type="entry name" value="NudC-like_C"/>
</dbReference>
<comment type="cofactor">
    <cofactor evidence="2">
        <name>Zn(2+)</name>
        <dbReference type="ChEBI" id="CHEBI:29105"/>
    </cofactor>
</comment>
<dbReference type="SUPFAM" id="SSF55811">
    <property type="entry name" value="Nudix"/>
    <property type="match status" value="1"/>
</dbReference>
<evidence type="ECO:0000256" key="4">
    <source>
        <dbReference type="ARBA" id="ARBA00012381"/>
    </source>
</evidence>
<comment type="catalytic activity">
    <reaction evidence="9">
        <text>a 5'-end NAD(+)-phospho-ribonucleoside in mRNA + H2O = a 5'-end phospho-adenosine-phospho-ribonucleoside in mRNA + beta-nicotinamide D-ribonucleotide + 2 H(+)</text>
        <dbReference type="Rhea" id="RHEA:60876"/>
        <dbReference type="Rhea" id="RHEA-COMP:15698"/>
        <dbReference type="Rhea" id="RHEA-COMP:15719"/>
        <dbReference type="ChEBI" id="CHEBI:14649"/>
        <dbReference type="ChEBI" id="CHEBI:15377"/>
        <dbReference type="ChEBI" id="CHEBI:15378"/>
        <dbReference type="ChEBI" id="CHEBI:144029"/>
        <dbReference type="ChEBI" id="CHEBI:144051"/>
    </reaction>
    <physiologicalReaction direction="left-to-right" evidence="9">
        <dbReference type="Rhea" id="RHEA:60877"/>
    </physiologicalReaction>
</comment>
<dbReference type="Pfam" id="PF00293">
    <property type="entry name" value="NUDIX"/>
    <property type="match status" value="1"/>
</dbReference>